<feature type="signal peptide" evidence="2">
    <location>
        <begin position="1"/>
        <end position="23"/>
    </location>
</feature>
<dbReference type="RefSeq" id="WP_002657122.1">
    <property type="nucleotide sequence ID" value="NZ_JH719942.1"/>
</dbReference>
<proteinExistence type="predicted"/>
<name>J1I0S5_9BACT</name>
<feature type="region of interest" description="Disordered" evidence="1">
    <location>
        <begin position="964"/>
        <end position="986"/>
    </location>
</feature>
<feature type="region of interest" description="Disordered" evidence="1">
    <location>
        <begin position="1414"/>
        <end position="1479"/>
    </location>
</feature>
<keyword evidence="2" id="KW-0732">Signal</keyword>
<feature type="region of interest" description="Disordered" evidence="1">
    <location>
        <begin position="1063"/>
        <end position="1082"/>
    </location>
</feature>
<evidence type="ECO:0000313" key="3">
    <source>
        <dbReference type="EMBL" id="EJF52265.1"/>
    </source>
</evidence>
<dbReference type="Gene3D" id="2.60.40.10">
    <property type="entry name" value="Immunoglobulins"/>
    <property type="match status" value="11"/>
</dbReference>
<feature type="compositionally biased region" description="Polar residues" evidence="1">
    <location>
        <begin position="1566"/>
        <end position="1578"/>
    </location>
</feature>
<dbReference type="InterPro" id="IPR013783">
    <property type="entry name" value="Ig-like_fold"/>
</dbReference>
<feature type="region of interest" description="Disordered" evidence="1">
    <location>
        <begin position="769"/>
        <end position="793"/>
    </location>
</feature>
<protein>
    <submittedName>
        <fullName evidence="3">Uncharacterized protein</fullName>
    </submittedName>
</protein>
<feature type="chain" id="PRO_5003743352" evidence="2">
    <location>
        <begin position="24"/>
        <end position="1621"/>
    </location>
</feature>
<feature type="compositionally biased region" description="Basic and acidic residues" evidence="1">
    <location>
        <begin position="1604"/>
        <end position="1615"/>
    </location>
</feature>
<gene>
    <name evidence="3" type="ORF">SapgrDRAFT_0521</name>
</gene>
<feature type="region of interest" description="Disordered" evidence="1">
    <location>
        <begin position="285"/>
        <end position="315"/>
    </location>
</feature>
<dbReference type="Proteomes" id="UP000005113">
    <property type="component" value="Unassembled WGS sequence"/>
</dbReference>
<dbReference type="HOGENOM" id="CLU_243604_0_0_10"/>
<reference evidence="4" key="1">
    <citation type="journal article" date="2012" name="Stand. Genomic Sci.">
        <title>Permanent draft genome sequence of the gliding predator Saprospira grandis strain Sa g1 (= HR1).</title>
        <authorList>
            <person name="Mavromatis K."/>
            <person name="Chertkov O."/>
            <person name="Lapidus A."/>
            <person name="Nolan M."/>
            <person name="Lucas S."/>
            <person name="Tice H."/>
            <person name="Del Rio T.G."/>
            <person name="Cheng J.F."/>
            <person name="Han C."/>
            <person name="Tapia R."/>
            <person name="Bruce D."/>
            <person name="Goodwin L.A."/>
            <person name="Pitluck S."/>
            <person name="Huntemann M."/>
            <person name="Liolios K."/>
            <person name="Pagani I."/>
            <person name="Ivanova N."/>
            <person name="Mikhailova N."/>
            <person name="Pati A."/>
            <person name="Chen A."/>
            <person name="Palaniappan K."/>
            <person name="Land M."/>
            <person name="Brambilla E.M."/>
            <person name="Rohde M."/>
            <person name="Spring S."/>
            <person name="Goker M."/>
            <person name="Detter J.C."/>
            <person name="Bristow J."/>
            <person name="Eisen J.A."/>
            <person name="Markowitz V."/>
            <person name="Hugenholtz P."/>
            <person name="Kyrpides N.C."/>
            <person name="Klenk H.P."/>
            <person name="Woyke T."/>
        </authorList>
    </citation>
    <scope>NUCLEOTIDE SEQUENCE [LARGE SCALE GENOMIC DNA]</scope>
    <source>
        <strain evidence="4">DSM 2844</strain>
    </source>
</reference>
<feature type="region of interest" description="Disordered" evidence="1">
    <location>
        <begin position="1553"/>
        <end position="1621"/>
    </location>
</feature>
<feature type="region of interest" description="Disordered" evidence="1">
    <location>
        <begin position="488"/>
        <end position="511"/>
    </location>
</feature>
<dbReference type="EMBL" id="JH719942">
    <property type="protein sequence ID" value="EJF52265.1"/>
    <property type="molecule type" value="Genomic_DNA"/>
</dbReference>
<evidence type="ECO:0000256" key="1">
    <source>
        <dbReference type="SAM" id="MobiDB-lite"/>
    </source>
</evidence>
<feature type="compositionally biased region" description="Polar residues" evidence="1">
    <location>
        <begin position="1468"/>
        <end position="1479"/>
    </location>
</feature>
<feature type="compositionally biased region" description="Polar residues" evidence="1">
    <location>
        <begin position="780"/>
        <end position="793"/>
    </location>
</feature>
<accession>J1I0S5</accession>
<evidence type="ECO:0000256" key="2">
    <source>
        <dbReference type="SAM" id="SignalP"/>
    </source>
</evidence>
<evidence type="ECO:0000313" key="4">
    <source>
        <dbReference type="Proteomes" id="UP000005113"/>
    </source>
</evidence>
<dbReference type="OrthoDB" id="1465557at2"/>
<feature type="compositionally biased region" description="Polar residues" evidence="1">
    <location>
        <begin position="301"/>
        <end position="315"/>
    </location>
</feature>
<sequence length="1621" mass="174051">MRSFIYSVLVLLLSLGSLGQLQAQESDGYGGHWFLGGGGGVAWQQSDACTQLGGGWTIYLGKNIYYSPSRPLSLDLRMRYMGTVTYGQDDQLTDISNNNLLNGQSTSLFDPDYSVSNGGSNFVYHNHRTAFNDLSLEARINFENLRRNHNIWLSLYGGIGLGWYRVAYDQLDQRVFLDDEYINLYNSVAGDSSLSSSEIVDQLVGGRDGDYETFTDGFGDYDVIFTPSVGFELGYWVTPRFAIGFGHRVNWTLTDNFDGVVRAGNNEIHHFSNFFIHGRLTDHHEEEVKPLPDPQAAPPQVSFTNPSGSSATTNNSSYTVRATVRNVRSASDIRFIQNGQVINNFSYSNGTFQVTIRLQQGANNINIRANNPSGTDQDVATINYEPIIRQDPPPSVVITTPSANPYTTSSSSASVRATIRHVNSSNNVSCTLNGQSVNNFSFSGTSFSLSNISLQNGSNTVVVSASNNAGQASDQTVIIYKQPVNNNTNTPYPPTVNITSPSSNPYNSSSSSASVRATIRNVRSSSNISFTVNGQVIRNFSFSGTSFVASNINLQQGSNNIVITASNSDGNGSDQTTIIYQPVRNATPPTVNITTPSANPYNSSNNNATIRASIRNVRTSRDISFTVNGQASSSFSFSGTSFVATGINLQQGNNFIVISASNQDGNASDQTTIIYQPQRNPMPPTVNITSPSADPYTASTNRATVRATIRNVNNRNDLQMQVNGQTIRNFSFAGTNFVATNVNLQQGNNVVVISASNPDGTASDQTSIIYKPQRNPTPPTVNITSPSADPYTSNASQASIRATIRNVNNSSDVQMQVNGQTIRRFSLSGSSFSANNVSLQQGNNVVVISASNPDGTASDQTTIIYKPQRVPTPPTVDITTPSANPYNTPSNTTTIRASIQHVDNNRAVSFKVNGQTVRNFSFSGTSFVANNVRLQQGNNTIVVSANNPDGNASDQTTIIYKPQRVPTPPTVNITTPSADPYTSTSNSTTVKASIQHVASSSNVRFTVNGQTVRNFSFSGTSFVANNVRLQQGNNTIVVSANNQDGNASDQTVVIFKPQRIPTPPTVKITTPSADPYNSPNTNTRIVATTSNISRKSEISFSLNNQNVSNFSFANNRITASVNLKQGSNQISIKVRNQDGSATDQTVITYKPAPAPTVRITSPSADPHTVAQNQVDIKADVFNVNSANDIRFTVNGQTNRNFRFSNNKFTAPNIRLNTGNNTFVVSATNAQGNASDQTVVIYQAAPQPPTVDITTPSSNPYMAASNSTTIRATIRNVSSSSNVSFLVNGRAMSNFSFSGTSFSATNIPLRQGNNSISISGQNSAGTASDAVTVIYKPAPTPDVRNLNVSISPNLNKCFAAISAEVLNVSSKNEVSFQVNGRRVSDFTLSGSRFNARLDVSNLGSGAITFTVSAQTAGGSDSENKRASLADCSSNVSGGNSSTIGGNNNTKDPRNSGGNNGANSRPKPSVTFTSPRLGTSSVRTVNVRATITNVDNRSQVRFKLNGQNMSNFQLSGINFQANNMGLRPGSNLLEITATNNNGSTTQTFAITYNTGGGTSNTADRKADNNNQNSATNSESTVNDKKQSNKQTKTSTKDQKRRGSTTKTEEEKKEEAKTQKRRGN</sequence>
<feature type="compositionally biased region" description="Low complexity" evidence="1">
    <location>
        <begin position="1431"/>
        <end position="1462"/>
    </location>
</feature>
<organism evidence="3 4">
    <name type="scientific">Saprospira grandis DSM 2844</name>
    <dbReference type="NCBI Taxonomy" id="694433"/>
    <lineage>
        <taxon>Bacteria</taxon>
        <taxon>Pseudomonadati</taxon>
        <taxon>Bacteroidota</taxon>
        <taxon>Saprospiria</taxon>
        <taxon>Saprospirales</taxon>
        <taxon>Saprospiraceae</taxon>
        <taxon>Saprospira</taxon>
    </lineage>
</organism>